<keyword evidence="3" id="KW-0964">Secreted</keyword>
<comment type="subcellular location">
    <subcellularLocation>
        <location evidence="1">Secreted</location>
    </subcellularLocation>
</comment>
<dbReference type="PRINTS" id="PR01175">
    <property type="entry name" value="VNEBNERGLAND"/>
</dbReference>
<dbReference type="AlphaFoldDB" id="A0A8J6GAX4"/>
<gene>
    <name evidence="7" type="ORF">LTLLF_171295</name>
</gene>
<dbReference type="GO" id="GO:0036094">
    <property type="term" value="F:small molecule binding"/>
    <property type="evidence" value="ECO:0007669"/>
    <property type="project" value="InterPro"/>
</dbReference>
<evidence type="ECO:0000313" key="7">
    <source>
        <dbReference type="EMBL" id="KAH0506912.1"/>
    </source>
</evidence>
<protein>
    <submittedName>
        <fullName evidence="7">Epididymal-specific lipocalin-10</fullName>
    </submittedName>
</protein>
<dbReference type="InterPro" id="IPR002450">
    <property type="entry name" value="von_Ebner_gland"/>
</dbReference>
<dbReference type="InterPro" id="IPR012674">
    <property type="entry name" value="Calycin"/>
</dbReference>
<dbReference type="Pfam" id="PF00061">
    <property type="entry name" value="Lipocalin"/>
    <property type="match status" value="2"/>
</dbReference>
<evidence type="ECO:0000256" key="1">
    <source>
        <dbReference type="ARBA" id="ARBA00004613"/>
    </source>
</evidence>
<feature type="domain" description="Lipocalin/cytosolic fatty-acid binding" evidence="6">
    <location>
        <begin position="347"/>
        <end position="408"/>
    </location>
</feature>
<dbReference type="Proteomes" id="UP000710432">
    <property type="component" value="Unassembled WGS sequence"/>
</dbReference>
<dbReference type="PROSITE" id="PS00213">
    <property type="entry name" value="LIPOCALIN"/>
    <property type="match status" value="1"/>
</dbReference>
<evidence type="ECO:0000256" key="2">
    <source>
        <dbReference type="ARBA" id="ARBA00006889"/>
    </source>
</evidence>
<evidence type="ECO:0000256" key="5">
    <source>
        <dbReference type="SAM" id="SignalP"/>
    </source>
</evidence>
<reference evidence="7" key="1">
    <citation type="submission" date="2020-03" db="EMBL/GenBank/DDBJ databases">
        <title>Studies in the Genomics of Life Span.</title>
        <authorList>
            <person name="Glass D."/>
        </authorList>
    </citation>
    <scope>NUCLEOTIDE SEQUENCE</scope>
    <source>
        <strain evidence="7">LTLLF</strain>
        <tissue evidence="7">Muscle</tissue>
    </source>
</reference>
<dbReference type="InterPro" id="IPR000566">
    <property type="entry name" value="Lipocln_cytosolic_FA-bd_dom"/>
</dbReference>
<evidence type="ECO:0000256" key="3">
    <source>
        <dbReference type="ARBA" id="ARBA00022525"/>
    </source>
</evidence>
<dbReference type="InterPro" id="IPR022272">
    <property type="entry name" value="Lipocalin_CS"/>
</dbReference>
<dbReference type="PANTHER" id="PTHR11430:SF137">
    <property type="entry name" value="ODORANT-BINDING PROTEIN 2A"/>
    <property type="match status" value="1"/>
</dbReference>
<evidence type="ECO:0000256" key="4">
    <source>
        <dbReference type="ARBA" id="ARBA00022729"/>
    </source>
</evidence>
<accession>A0A8J6GAX4</accession>
<sequence length="465" mass="52522">MKLEMALATALALAVVSWTEEFFPKEAHTLNWGKFSGFWYIIAIATDTRGFLPARDKRKLGASVVKMHKTGQLKVVIAFSRPQGCQSMETTLKKDRKKPVFRNTFRQEQELRNGGAIDKKLTTLADLFRPPIDLMHKGSFETYSGIWYPKAMIYNGSLPSHKIPSKLFPLKMTALEGGDLEAEVIFWKNGQCHDIKVLMKKTDEPGKFTTFHSKKSLYVTELPVKDHYIFYCEGHHHGKSYSMGKLMGRNPEENPEAMEEFKKFVQRKGLKMEDILVPELNGPFSPLGFFWFLQSTVCLKVTREGPAGVSMHEKDNEVGSIPGSGKAIWGQATVSGGVAQPHSPKRRKNGQCHNVKILMKKTDEPGKFTSFHSKKSLYVTELPVKDHYIFYCEGHHHGKSYSMGKLMGPFSLLGFFWFLQSTVCLKVTRQLPRSAPAEQALLPKPDLDIPVPHPSWIKLPTAPPP</sequence>
<feature type="signal peptide" evidence="5">
    <location>
        <begin position="1"/>
        <end position="19"/>
    </location>
</feature>
<dbReference type="InterPro" id="IPR002345">
    <property type="entry name" value="Lipocalin"/>
</dbReference>
<comment type="similarity">
    <text evidence="2">Belongs to the calycin superfamily. Lipocalin family.</text>
</comment>
<dbReference type="GO" id="GO:0005615">
    <property type="term" value="C:extracellular space"/>
    <property type="evidence" value="ECO:0007669"/>
    <property type="project" value="TreeGrafter"/>
</dbReference>
<dbReference type="CDD" id="cd19414">
    <property type="entry name" value="lipocalin_1_3_4_13-like"/>
    <property type="match status" value="1"/>
</dbReference>
<proteinExistence type="inferred from homology"/>
<evidence type="ECO:0000313" key="8">
    <source>
        <dbReference type="Proteomes" id="UP000710432"/>
    </source>
</evidence>
<dbReference type="EMBL" id="JAATJU010023844">
    <property type="protein sequence ID" value="KAH0506912.1"/>
    <property type="molecule type" value="Genomic_DNA"/>
</dbReference>
<organism evidence="7 8">
    <name type="scientific">Microtus ochrogaster</name>
    <name type="common">Prairie vole</name>
    <dbReference type="NCBI Taxonomy" id="79684"/>
    <lineage>
        <taxon>Eukaryota</taxon>
        <taxon>Metazoa</taxon>
        <taxon>Chordata</taxon>
        <taxon>Craniata</taxon>
        <taxon>Vertebrata</taxon>
        <taxon>Euteleostomi</taxon>
        <taxon>Mammalia</taxon>
        <taxon>Eutheria</taxon>
        <taxon>Euarchontoglires</taxon>
        <taxon>Glires</taxon>
        <taxon>Rodentia</taxon>
        <taxon>Myomorpha</taxon>
        <taxon>Muroidea</taxon>
        <taxon>Cricetidae</taxon>
        <taxon>Arvicolinae</taxon>
        <taxon>Microtus</taxon>
    </lineage>
</organism>
<feature type="chain" id="PRO_5035290614" evidence="5">
    <location>
        <begin position="20"/>
        <end position="465"/>
    </location>
</feature>
<feature type="domain" description="Lipocalin/cytosolic fatty-acid binding" evidence="6">
    <location>
        <begin position="144"/>
        <end position="278"/>
    </location>
</feature>
<name>A0A8J6GAX4_MICOH</name>
<comment type="caution">
    <text evidence="7">The sequence shown here is derived from an EMBL/GenBank/DDBJ whole genome shotgun (WGS) entry which is preliminary data.</text>
</comment>
<dbReference type="Gene3D" id="2.40.128.20">
    <property type="match status" value="3"/>
</dbReference>
<keyword evidence="4 5" id="KW-0732">Signal</keyword>
<dbReference type="SUPFAM" id="SSF50814">
    <property type="entry name" value="Lipocalins"/>
    <property type="match status" value="3"/>
</dbReference>
<evidence type="ECO:0000259" key="6">
    <source>
        <dbReference type="Pfam" id="PF00061"/>
    </source>
</evidence>
<dbReference type="PANTHER" id="PTHR11430">
    <property type="entry name" value="LIPOCALIN"/>
    <property type="match status" value="1"/>
</dbReference>